<protein>
    <submittedName>
        <fullName evidence="1">Uncharacterized protein</fullName>
    </submittedName>
</protein>
<evidence type="ECO:0000313" key="2">
    <source>
        <dbReference type="Proteomes" id="UP000828251"/>
    </source>
</evidence>
<gene>
    <name evidence="1" type="ORF">J1N35_004439</name>
</gene>
<dbReference type="OrthoDB" id="1002478at2759"/>
<accession>A0A9D4AHN7</accession>
<keyword evidence="2" id="KW-1185">Reference proteome</keyword>
<evidence type="ECO:0000313" key="1">
    <source>
        <dbReference type="EMBL" id="KAH1121279.1"/>
    </source>
</evidence>
<comment type="caution">
    <text evidence="1">The sequence shown here is derived from an EMBL/GenBank/DDBJ whole genome shotgun (WGS) entry which is preliminary data.</text>
</comment>
<name>A0A9D4AHN7_9ROSI</name>
<dbReference type="EMBL" id="JAIQCV010000002">
    <property type="protein sequence ID" value="KAH1121279.1"/>
    <property type="molecule type" value="Genomic_DNA"/>
</dbReference>
<sequence length="242" mass="26829">MEGAKKRNNFKKEDNFGSRFNTLVDLEESSLEQVSVKIPQSVMENKGKEVLMDSDINVHAGLENEPTVSIIVPAESSKTNRAQGNESSGLQQENQLLKKLETINLKENIEANIFKDSCNVLCSMTLANDNSRPSSTGQDQRDYDSSSFKQSDHVVLFNPVFEENSFVNVEMKEGVLEARNHSTGCGSGKFLRAFREYNTQHKPDIVSLLEPSISGVKADLTIAKMGWDKSHHVEAISFSGGI</sequence>
<proteinExistence type="predicted"/>
<dbReference type="AlphaFoldDB" id="A0A9D4AHN7"/>
<reference evidence="1 2" key="1">
    <citation type="journal article" date="2021" name="Plant Biotechnol. J.">
        <title>Multi-omics assisted identification of the key and species-specific regulatory components of drought-tolerant mechanisms in Gossypium stocksii.</title>
        <authorList>
            <person name="Yu D."/>
            <person name="Ke L."/>
            <person name="Zhang D."/>
            <person name="Wu Y."/>
            <person name="Sun Y."/>
            <person name="Mei J."/>
            <person name="Sun J."/>
            <person name="Sun Y."/>
        </authorList>
    </citation>
    <scope>NUCLEOTIDE SEQUENCE [LARGE SCALE GENOMIC DNA]</scope>
    <source>
        <strain evidence="2">cv. E1</strain>
        <tissue evidence="1">Leaf</tissue>
    </source>
</reference>
<dbReference type="Proteomes" id="UP000828251">
    <property type="component" value="Unassembled WGS sequence"/>
</dbReference>
<organism evidence="1 2">
    <name type="scientific">Gossypium stocksii</name>
    <dbReference type="NCBI Taxonomy" id="47602"/>
    <lineage>
        <taxon>Eukaryota</taxon>
        <taxon>Viridiplantae</taxon>
        <taxon>Streptophyta</taxon>
        <taxon>Embryophyta</taxon>
        <taxon>Tracheophyta</taxon>
        <taxon>Spermatophyta</taxon>
        <taxon>Magnoliopsida</taxon>
        <taxon>eudicotyledons</taxon>
        <taxon>Gunneridae</taxon>
        <taxon>Pentapetalae</taxon>
        <taxon>rosids</taxon>
        <taxon>malvids</taxon>
        <taxon>Malvales</taxon>
        <taxon>Malvaceae</taxon>
        <taxon>Malvoideae</taxon>
        <taxon>Gossypium</taxon>
    </lineage>
</organism>